<feature type="compositionally biased region" description="Low complexity" evidence="1">
    <location>
        <begin position="233"/>
        <end position="242"/>
    </location>
</feature>
<keyword evidence="3" id="KW-1185">Reference proteome</keyword>
<feature type="compositionally biased region" description="Low complexity" evidence="1">
    <location>
        <begin position="343"/>
        <end position="352"/>
    </location>
</feature>
<proteinExistence type="predicted"/>
<dbReference type="AlphaFoldDB" id="A2X658"/>
<evidence type="ECO:0000313" key="2">
    <source>
        <dbReference type="EMBL" id="EAY86318.1"/>
    </source>
</evidence>
<evidence type="ECO:0000313" key="3">
    <source>
        <dbReference type="Proteomes" id="UP000007015"/>
    </source>
</evidence>
<organism evidence="2 3">
    <name type="scientific">Oryza sativa subsp. indica</name>
    <name type="common">Rice</name>
    <dbReference type="NCBI Taxonomy" id="39946"/>
    <lineage>
        <taxon>Eukaryota</taxon>
        <taxon>Viridiplantae</taxon>
        <taxon>Streptophyta</taxon>
        <taxon>Embryophyta</taxon>
        <taxon>Tracheophyta</taxon>
        <taxon>Spermatophyta</taxon>
        <taxon>Magnoliopsida</taxon>
        <taxon>Liliopsida</taxon>
        <taxon>Poales</taxon>
        <taxon>Poaceae</taxon>
        <taxon>BOP clade</taxon>
        <taxon>Oryzoideae</taxon>
        <taxon>Oryzeae</taxon>
        <taxon>Oryzinae</taxon>
        <taxon>Oryza</taxon>
        <taxon>Oryza sativa</taxon>
    </lineage>
</organism>
<sequence>MFGSLEFEATGEGLLMRLASRSPGMIAITPAPPTPPNLRRRRRLHELQIRTERRVAPRVVLPDWDAHLWLRPASTSQGGAPPPAAPAEGACRENVAGPAPLTLGMSNAAASYSAATSASLSAQEDSPGHQLGSIRGLSISSPGGLQSESDDGESVRGQEHPDLDYSGLRDREGLISFQAVADFCLTCSDDSSEGEYDPTRECFVLDGEVESVGEDEETRDGAGHDEPPPAPAEPASEAALAQAQLAQVQELEAKLQQERQQVQELRAALEARQPKRGEHARAAGRIAQAHIMGDGDDASPAMPPQASQKLVAAATLIRAMPEPSTPEARSMRRQVQALVEEAAVQQAESSASRMRHQASSRAGGSKWDKEQSIHTPPGGAWTPHRPTNDGRALMAGDRETRRSAKDRLVDT</sequence>
<dbReference type="EMBL" id="CM000127">
    <property type="protein sequence ID" value="EAY86318.1"/>
    <property type="molecule type" value="Genomic_DNA"/>
</dbReference>
<dbReference type="Proteomes" id="UP000007015">
    <property type="component" value="Chromosome 2"/>
</dbReference>
<dbReference type="Gramene" id="BGIOSGA008445-TA">
    <property type="protein sequence ID" value="BGIOSGA008445-PA"/>
    <property type="gene ID" value="BGIOSGA008445"/>
</dbReference>
<feature type="compositionally biased region" description="Polar residues" evidence="1">
    <location>
        <begin position="138"/>
        <end position="147"/>
    </location>
</feature>
<accession>A2X658</accession>
<reference evidence="2 3" key="1">
    <citation type="journal article" date="2005" name="PLoS Biol.">
        <title>The genomes of Oryza sativa: a history of duplications.</title>
        <authorList>
            <person name="Yu J."/>
            <person name="Wang J."/>
            <person name="Lin W."/>
            <person name="Li S."/>
            <person name="Li H."/>
            <person name="Zhou J."/>
            <person name="Ni P."/>
            <person name="Dong W."/>
            <person name="Hu S."/>
            <person name="Zeng C."/>
            <person name="Zhang J."/>
            <person name="Zhang Y."/>
            <person name="Li R."/>
            <person name="Xu Z."/>
            <person name="Li S."/>
            <person name="Li X."/>
            <person name="Zheng H."/>
            <person name="Cong L."/>
            <person name="Lin L."/>
            <person name="Yin J."/>
            <person name="Geng J."/>
            <person name="Li G."/>
            <person name="Shi J."/>
            <person name="Liu J."/>
            <person name="Lv H."/>
            <person name="Li J."/>
            <person name="Wang J."/>
            <person name="Deng Y."/>
            <person name="Ran L."/>
            <person name="Shi X."/>
            <person name="Wang X."/>
            <person name="Wu Q."/>
            <person name="Li C."/>
            <person name="Ren X."/>
            <person name="Wang J."/>
            <person name="Wang X."/>
            <person name="Li D."/>
            <person name="Liu D."/>
            <person name="Zhang X."/>
            <person name="Ji Z."/>
            <person name="Zhao W."/>
            <person name="Sun Y."/>
            <person name="Zhang Z."/>
            <person name="Bao J."/>
            <person name="Han Y."/>
            <person name="Dong L."/>
            <person name="Ji J."/>
            <person name="Chen P."/>
            <person name="Wu S."/>
            <person name="Liu J."/>
            <person name="Xiao Y."/>
            <person name="Bu D."/>
            <person name="Tan J."/>
            <person name="Yang L."/>
            <person name="Ye C."/>
            <person name="Zhang J."/>
            <person name="Xu J."/>
            <person name="Zhou Y."/>
            <person name="Yu Y."/>
            <person name="Zhang B."/>
            <person name="Zhuang S."/>
            <person name="Wei H."/>
            <person name="Liu B."/>
            <person name="Lei M."/>
            <person name="Yu H."/>
            <person name="Li Y."/>
            <person name="Xu H."/>
            <person name="Wei S."/>
            <person name="He X."/>
            <person name="Fang L."/>
            <person name="Zhang Z."/>
            <person name="Zhang Y."/>
            <person name="Huang X."/>
            <person name="Su Z."/>
            <person name="Tong W."/>
            <person name="Li J."/>
            <person name="Tong Z."/>
            <person name="Li S."/>
            <person name="Ye J."/>
            <person name="Wang L."/>
            <person name="Fang L."/>
            <person name="Lei T."/>
            <person name="Chen C."/>
            <person name="Chen H."/>
            <person name="Xu Z."/>
            <person name="Li H."/>
            <person name="Huang H."/>
            <person name="Zhang F."/>
            <person name="Xu H."/>
            <person name="Li N."/>
            <person name="Zhao C."/>
            <person name="Li S."/>
            <person name="Dong L."/>
            <person name="Huang Y."/>
            <person name="Li L."/>
            <person name="Xi Y."/>
            <person name="Qi Q."/>
            <person name="Li W."/>
            <person name="Zhang B."/>
            <person name="Hu W."/>
            <person name="Zhang Y."/>
            <person name="Tian X."/>
            <person name="Jiao Y."/>
            <person name="Liang X."/>
            <person name="Jin J."/>
            <person name="Gao L."/>
            <person name="Zheng W."/>
            <person name="Hao B."/>
            <person name="Liu S."/>
            <person name="Wang W."/>
            <person name="Yuan L."/>
            <person name="Cao M."/>
            <person name="McDermott J."/>
            <person name="Samudrala R."/>
            <person name="Wang J."/>
            <person name="Wong G.K."/>
            <person name="Yang H."/>
        </authorList>
    </citation>
    <scope>NUCLEOTIDE SEQUENCE [LARGE SCALE GENOMIC DNA]</scope>
    <source>
        <strain evidence="3">cv. 93-11</strain>
    </source>
</reference>
<dbReference type="HOGENOM" id="CLU_051268_0_0_1"/>
<gene>
    <name evidence="2" type="ORF">OsI_07692</name>
</gene>
<protein>
    <submittedName>
        <fullName evidence="2">Uncharacterized protein</fullName>
    </submittedName>
</protein>
<feature type="compositionally biased region" description="Basic and acidic residues" evidence="1">
    <location>
        <begin position="396"/>
        <end position="411"/>
    </location>
</feature>
<feature type="region of interest" description="Disordered" evidence="1">
    <location>
        <begin position="120"/>
        <end position="167"/>
    </location>
</feature>
<feature type="region of interest" description="Disordered" evidence="1">
    <location>
        <begin position="210"/>
        <end position="242"/>
    </location>
</feature>
<evidence type="ECO:0000256" key="1">
    <source>
        <dbReference type="SAM" id="MobiDB-lite"/>
    </source>
</evidence>
<feature type="compositionally biased region" description="Basic and acidic residues" evidence="1">
    <location>
        <begin position="153"/>
        <end position="167"/>
    </location>
</feature>
<name>A2X658_ORYSI</name>
<feature type="region of interest" description="Disordered" evidence="1">
    <location>
        <begin position="343"/>
        <end position="411"/>
    </location>
</feature>